<comment type="similarity">
    <text evidence="1">Belongs to the GSP E family.</text>
</comment>
<dbReference type="NCBIfam" id="NF041000">
    <property type="entry name" value="ATPase_ComGA"/>
    <property type="match status" value="1"/>
</dbReference>
<dbReference type="InterPro" id="IPR027417">
    <property type="entry name" value="P-loop_NTPase"/>
</dbReference>
<dbReference type="CDD" id="cd01129">
    <property type="entry name" value="PulE-GspE-like"/>
    <property type="match status" value="1"/>
</dbReference>
<sequence>MIEEEVKNILQIAIQQQASDIHLMPKSSHYELLLSVHGQLNFLKELTDKDAKRMIAQLKFLADLDVGEKRRPQSGACEFEIEEEMPPIELRLSTITDVNLKESLVIRVIYSRIHQAQAVNCYFPSDLQLLKSLVQRKSGLILISGPVGSGKTTTIYQLLRERMAHEQLQIITMEDPVEIREESFLQTQINEKAAISYDLLIKSALRHHPDILFIGEIRDEETARMTIRGALTGHLMIATLHATNTLGVIGRLMELQISPQQLSQTLIGVVSQRLVPRYCLCCHKISTNHCPHIPATQKRAALFELLTGPTLKEVILQGQKQVIDQPVGPKLTLNHQLRKAWAYGYIHQESYHQFEVL</sequence>
<dbReference type="EMBL" id="JASOOE010000017">
    <property type="protein sequence ID" value="MDK7187892.1"/>
    <property type="molecule type" value="Genomic_DNA"/>
</dbReference>
<evidence type="ECO:0000256" key="1">
    <source>
        <dbReference type="ARBA" id="ARBA00006611"/>
    </source>
</evidence>
<dbReference type="GO" id="GO:0005886">
    <property type="term" value="C:plasma membrane"/>
    <property type="evidence" value="ECO:0007669"/>
    <property type="project" value="TreeGrafter"/>
</dbReference>
<dbReference type="Gene3D" id="3.30.450.90">
    <property type="match status" value="1"/>
</dbReference>
<dbReference type="Proteomes" id="UP001229251">
    <property type="component" value="Unassembled WGS sequence"/>
</dbReference>
<dbReference type="SUPFAM" id="SSF52540">
    <property type="entry name" value="P-loop containing nucleoside triphosphate hydrolases"/>
    <property type="match status" value="1"/>
</dbReference>
<feature type="domain" description="Bacterial type II secretion system protein E" evidence="4">
    <location>
        <begin position="2"/>
        <end position="318"/>
    </location>
</feature>
<dbReference type="PANTHER" id="PTHR30258:SF2">
    <property type="entry name" value="COMG OPERON PROTEIN 1"/>
    <property type="match status" value="1"/>
</dbReference>
<gene>
    <name evidence="5" type="primary">comGA</name>
    <name evidence="5" type="ORF">QP433_07850</name>
</gene>
<evidence type="ECO:0000313" key="6">
    <source>
        <dbReference type="Proteomes" id="UP001229251"/>
    </source>
</evidence>
<dbReference type="GO" id="GO:0016887">
    <property type="term" value="F:ATP hydrolysis activity"/>
    <property type="evidence" value="ECO:0007669"/>
    <property type="project" value="TreeGrafter"/>
</dbReference>
<comment type="caution">
    <text evidence="5">The sequence shown here is derived from an EMBL/GenBank/DDBJ whole genome shotgun (WGS) entry which is preliminary data.</text>
</comment>
<name>A0AAJ1Q6P5_9LACT</name>
<evidence type="ECO:0000259" key="4">
    <source>
        <dbReference type="Pfam" id="PF00437"/>
    </source>
</evidence>
<dbReference type="RefSeq" id="WP_070609843.1">
    <property type="nucleotide sequence ID" value="NZ_JASOOE010000017.1"/>
</dbReference>
<dbReference type="PANTHER" id="PTHR30258">
    <property type="entry name" value="TYPE II SECRETION SYSTEM PROTEIN GSPE-RELATED"/>
    <property type="match status" value="1"/>
</dbReference>
<keyword evidence="3" id="KW-0067">ATP-binding</keyword>
<accession>A0AAJ1Q6P5</accession>
<protein>
    <submittedName>
        <fullName evidence="5">Competence type IV pilus ATPase ComGA</fullName>
    </submittedName>
</protein>
<dbReference type="InterPro" id="IPR047667">
    <property type="entry name" value="ATPase_ComGA"/>
</dbReference>
<dbReference type="Gene3D" id="3.40.50.300">
    <property type="entry name" value="P-loop containing nucleotide triphosphate hydrolases"/>
    <property type="match status" value="1"/>
</dbReference>
<dbReference type="Pfam" id="PF00437">
    <property type="entry name" value="T2SSE"/>
    <property type="match status" value="1"/>
</dbReference>
<evidence type="ECO:0000256" key="2">
    <source>
        <dbReference type="ARBA" id="ARBA00022741"/>
    </source>
</evidence>
<dbReference type="GO" id="GO:0005524">
    <property type="term" value="F:ATP binding"/>
    <property type="evidence" value="ECO:0007669"/>
    <property type="project" value="UniProtKB-KW"/>
</dbReference>
<dbReference type="AlphaFoldDB" id="A0AAJ1Q6P5"/>
<reference evidence="5" key="1">
    <citation type="submission" date="2023-05" db="EMBL/GenBank/DDBJ databases">
        <title>Cataloging the Phylogenetic Diversity of Human Bladder Bacteria.</title>
        <authorList>
            <person name="Du J."/>
        </authorList>
    </citation>
    <scope>NUCLEOTIDE SEQUENCE</scope>
    <source>
        <strain evidence="5">UMB1231</strain>
    </source>
</reference>
<keyword evidence="2" id="KW-0547">Nucleotide-binding</keyword>
<evidence type="ECO:0000256" key="3">
    <source>
        <dbReference type="ARBA" id="ARBA00022840"/>
    </source>
</evidence>
<proteinExistence type="inferred from homology"/>
<organism evidence="5 6">
    <name type="scientific">Facklamia hominis</name>
    <dbReference type="NCBI Taxonomy" id="178214"/>
    <lineage>
        <taxon>Bacteria</taxon>
        <taxon>Bacillati</taxon>
        <taxon>Bacillota</taxon>
        <taxon>Bacilli</taxon>
        <taxon>Lactobacillales</taxon>
        <taxon>Aerococcaceae</taxon>
        <taxon>Facklamia</taxon>
    </lineage>
</organism>
<evidence type="ECO:0000313" key="5">
    <source>
        <dbReference type="EMBL" id="MDK7187892.1"/>
    </source>
</evidence>
<dbReference type="InterPro" id="IPR001482">
    <property type="entry name" value="T2SS/T4SS_dom"/>
</dbReference>